<dbReference type="RefSeq" id="WP_120646524.1">
    <property type="nucleotide sequence ID" value="NZ_RAWB01000389.1"/>
</dbReference>
<proteinExistence type="predicted"/>
<sequence>MDASPFDLRTVYTIATMVDAGLIGLRHVVPWADAWVLKLDSPPLWLLELCMTRDVRVAQGLLITAACQRADPMGSDEHNAEYLACLFLRYRHGDLSWAAFLDEGGQQLDASNASRTCEELYGLLNALERDEHPADLEQVQSADIERSLRDALDRMEPLHRMFEALARAG</sequence>
<name>A0A3A8PA58_9BACT</name>
<dbReference type="Proteomes" id="UP000272888">
    <property type="component" value="Unassembled WGS sequence"/>
</dbReference>
<evidence type="ECO:0000313" key="2">
    <source>
        <dbReference type="Proteomes" id="UP000272888"/>
    </source>
</evidence>
<keyword evidence="2" id="KW-1185">Reference proteome</keyword>
<gene>
    <name evidence="1" type="ORF">D7V93_29300</name>
</gene>
<evidence type="ECO:0000313" key="1">
    <source>
        <dbReference type="EMBL" id="RKH51411.1"/>
    </source>
</evidence>
<reference evidence="2" key="1">
    <citation type="submission" date="2018-09" db="EMBL/GenBank/DDBJ databases">
        <authorList>
            <person name="Livingstone P.G."/>
            <person name="Whitworth D.E."/>
        </authorList>
    </citation>
    <scope>NUCLEOTIDE SEQUENCE [LARGE SCALE GENOMIC DNA]</scope>
    <source>
        <strain evidence="2">CA051B</strain>
    </source>
</reference>
<accession>A0A3A8PA58</accession>
<comment type="caution">
    <text evidence="1">The sequence shown here is derived from an EMBL/GenBank/DDBJ whole genome shotgun (WGS) entry which is preliminary data.</text>
</comment>
<organism evidence="1 2">
    <name type="scientific">Corallococcus llansteffanensis</name>
    <dbReference type="NCBI Taxonomy" id="2316731"/>
    <lineage>
        <taxon>Bacteria</taxon>
        <taxon>Pseudomonadati</taxon>
        <taxon>Myxococcota</taxon>
        <taxon>Myxococcia</taxon>
        <taxon>Myxococcales</taxon>
        <taxon>Cystobacterineae</taxon>
        <taxon>Myxococcaceae</taxon>
        <taxon>Corallococcus</taxon>
    </lineage>
</organism>
<protein>
    <submittedName>
        <fullName evidence="1">Uncharacterized protein</fullName>
    </submittedName>
</protein>
<dbReference type="AlphaFoldDB" id="A0A3A8PA58"/>
<dbReference type="EMBL" id="RAWB01000389">
    <property type="protein sequence ID" value="RKH51411.1"/>
    <property type="molecule type" value="Genomic_DNA"/>
</dbReference>